<dbReference type="KEGG" id="hvg:123430821"/>
<name>F2D2U6_HORVV</name>
<dbReference type="SUPFAM" id="SSF53756">
    <property type="entry name" value="UDP-Glycosyltransferase/glycogen phosphorylase"/>
    <property type="match status" value="1"/>
</dbReference>
<dbReference type="AlphaFoldDB" id="F2D2U6"/>
<dbReference type="EMBL" id="AK358203">
    <property type="protein sequence ID" value="BAJ89417.1"/>
    <property type="molecule type" value="mRNA"/>
</dbReference>
<sequence length="124" mass="13048">MATTAGTRTGAALGTHTSTKMRVLLIPFFATSHIEPFTDLAIRLAAAASPDATVEATVAVTPSNVSIVRSMLKRQYVDAAEGMPVKIATTPSRPWTASRGAWRTSARRRRPTCGASTPPPSATP</sequence>
<organism evidence="2">
    <name type="scientific">Hordeum vulgare subsp. vulgare</name>
    <name type="common">Domesticated barley</name>
    <dbReference type="NCBI Taxonomy" id="112509"/>
    <lineage>
        <taxon>Eukaryota</taxon>
        <taxon>Viridiplantae</taxon>
        <taxon>Streptophyta</taxon>
        <taxon>Embryophyta</taxon>
        <taxon>Tracheophyta</taxon>
        <taxon>Spermatophyta</taxon>
        <taxon>Magnoliopsida</taxon>
        <taxon>Liliopsida</taxon>
        <taxon>Poales</taxon>
        <taxon>Poaceae</taxon>
        <taxon>BOP clade</taxon>
        <taxon>Pooideae</taxon>
        <taxon>Triticodae</taxon>
        <taxon>Triticeae</taxon>
        <taxon>Hordeinae</taxon>
        <taxon>Hordeum</taxon>
    </lineage>
</organism>
<evidence type="ECO:0000313" key="2">
    <source>
        <dbReference type="EMBL" id="BAJ89417.1"/>
    </source>
</evidence>
<dbReference type="GeneID" id="123430821"/>
<feature type="region of interest" description="Disordered" evidence="1">
    <location>
        <begin position="88"/>
        <end position="124"/>
    </location>
</feature>
<evidence type="ECO:0000256" key="1">
    <source>
        <dbReference type="SAM" id="MobiDB-lite"/>
    </source>
</evidence>
<reference evidence="2" key="1">
    <citation type="journal article" date="2011" name="Plant Physiol.">
        <title>Comprehensive sequence analysis of 24,783 barley full-length cDNAs derived from 12 clone libraries.</title>
        <authorList>
            <person name="Matsumoto T."/>
            <person name="Tanaka T."/>
            <person name="Sakai H."/>
            <person name="Amano N."/>
            <person name="Kanamori H."/>
            <person name="Kurita K."/>
            <person name="Kikuta A."/>
            <person name="Kamiya K."/>
            <person name="Yamamoto M."/>
            <person name="Ikawa H."/>
            <person name="Fujii N."/>
            <person name="Hori K."/>
            <person name="Itoh T."/>
            <person name="Sato K."/>
        </authorList>
    </citation>
    <scope>NUCLEOTIDE SEQUENCE</scope>
    <source>
        <tissue evidence="2">Shoot</tissue>
    </source>
</reference>
<dbReference type="OrthoDB" id="694252at2759"/>
<protein>
    <submittedName>
        <fullName evidence="2">Predicted protein</fullName>
    </submittedName>
</protein>
<dbReference type="Gene3D" id="3.40.50.2000">
    <property type="entry name" value="Glycogen Phosphorylase B"/>
    <property type="match status" value="1"/>
</dbReference>
<proteinExistence type="evidence at transcript level"/>
<dbReference type="RefSeq" id="XP_044970594.1">
    <property type="nucleotide sequence ID" value="XM_045114659.1"/>
</dbReference>
<accession>F2D2U6</accession>